<gene>
    <name evidence="1" type="ORF">FWK35_00006118</name>
    <name evidence="2" type="ORF">FWK35_00014939</name>
</gene>
<dbReference type="EMBL" id="VUJU01002670">
    <property type="protein sequence ID" value="KAF0760457.1"/>
    <property type="molecule type" value="Genomic_DNA"/>
</dbReference>
<name>A0A6G0YS80_APHCR</name>
<dbReference type="EMBL" id="VUJU01002735">
    <property type="protein sequence ID" value="KAF0760266.1"/>
    <property type="molecule type" value="Genomic_DNA"/>
</dbReference>
<evidence type="ECO:0000313" key="2">
    <source>
        <dbReference type="EMBL" id="KAF0760457.1"/>
    </source>
</evidence>
<dbReference type="Proteomes" id="UP000478052">
    <property type="component" value="Unassembled WGS sequence"/>
</dbReference>
<evidence type="ECO:0000313" key="1">
    <source>
        <dbReference type="EMBL" id="KAF0760266.1"/>
    </source>
</evidence>
<evidence type="ECO:0000313" key="3">
    <source>
        <dbReference type="Proteomes" id="UP000478052"/>
    </source>
</evidence>
<sequence length="12" mass="1480">MSNSFQKRQEKP</sequence>
<proteinExistence type="predicted"/>
<accession>A0A6G0YS80</accession>
<reference evidence="2 3" key="1">
    <citation type="submission" date="2019-08" db="EMBL/GenBank/DDBJ databases">
        <title>Whole genome of Aphis craccivora.</title>
        <authorList>
            <person name="Voronova N.V."/>
            <person name="Shulinski R.S."/>
            <person name="Bandarenka Y.V."/>
            <person name="Zhorov D.G."/>
            <person name="Warner D."/>
        </authorList>
    </citation>
    <scope>NUCLEOTIDE SEQUENCE [LARGE SCALE GENOMIC DNA]</scope>
    <source>
        <strain evidence="2">180601</strain>
        <tissue evidence="2">Whole Body</tissue>
    </source>
</reference>
<comment type="caution">
    <text evidence="2">The sequence shown here is derived from an EMBL/GenBank/DDBJ whole genome shotgun (WGS) entry which is preliminary data.</text>
</comment>
<keyword evidence="3" id="KW-1185">Reference proteome</keyword>
<organism evidence="2 3">
    <name type="scientific">Aphis craccivora</name>
    <name type="common">Cowpea aphid</name>
    <dbReference type="NCBI Taxonomy" id="307492"/>
    <lineage>
        <taxon>Eukaryota</taxon>
        <taxon>Metazoa</taxon>
        <taxon>Ecdysozoa</taxon>
        <taxon>Arthropoda</taxon>
        <taxon>Hexapoda</taxon>
        <taxon>Insecta</taxon>
        <taxon>Pterygota</taxon>
        <taxon>Neoptera</taxon>
        <taxon>Paraneoptera</taxon>
        <taxon>Hemiptera</taxon>
        <taxon>Sternorrhyncha</taxon>
        <taxon>Aphidomorpha</taxon>
        <taxon>Aphidoidea</taxon>
        <taxon>Aphididae</taxon>
        <taxon>Aphidini</taxon>
        <taxon>Aphis</taxon>
        <taxon>Aphis</taxon>
    </lineage>
</organism>
<protein>
    <submittedName>
        <fullName evidence="2">Uncharacterized protein</fullName>
    </submittedName>
</protein>